<comment type="similarity">
    <text evidence="4">Belongs to the serine/threonine dehydratase family.</text>
</comment>
<name>V3ZUL6_LOTGI</name>
<gene>
    <name evidence="14" type="ORF">LOTGIDRAFT_236146</name>
</gene>
<keyword evidence="9" id="KW-0456">Lyase</keyword>
<accession>V3ZUL6</accession>
<evidence type="ECO:0000256" key="10">
    <source>
        <dbReference type="ARBA" id="ARBA00041766"/>
    </source>
</evidence>
<evidence type="ECO:0000256" key="2">
    <source>
        <dbReference type="ARBA" id="ARBA00004496"/>
    </source>
</evidence>
<evidence type="ECO:0000256" key="6">
    <source>
        <dbReference type="ARBA" id="ARBA00022432"/>
    </source>
</evidence>
<dbReference type="InterPro" id="IPR050147">
    <property type="entry name" value="Ser/Thr_Dehydratase"/>
</dbReference>
<proteinExistence type="inferred from homology"/>
<dbReference type="RefSeq" id="XP_009064612.1">
    <property type="nucleotide sequence ID" value="XM_009066364.1"/>
</dbReference>
<sequence length="325" mass="35354">MNSSNNGALYLVTPTVESKPLTKHAGFKVHLKLENLQPPGSFKLRGISYLCQKAINERNCKKLVCASGGNAGLATAYSAQQLKTPCTIVLPKSTPDHIADKLRDYGAEVIVKGEVFDHANEYAESLALHPECQYVHPFNLPELWEGHTSLILEAADQLKMKPDVIITCVGGGGLLNGIVQGMRKVGWEDIPIVAMETIGADCFNKSVIADKIVTLPDITSVAKCLGSLTVSKQTFDYYKEAKPEIHSVIVDDREAVNACLKFADDHRFLVEPACGATLAAIYSNSIQRLQEEGRLGTIDNALVIVCGGSMVNLETLQDLKKQFNL</sequence>
<dbReference type="Gene3D" id="3.40.50.1100">
    <property type="match status" value="2"/>
</dbReference>
<evidence type="ECO:0000256" key="8">
    <source>
        <dbReference type="ARBA" id="ARBA00022898"/>
    </source>
</evidence>
<dbReference type="STRING" id="225164.V3ZUL6"/>
<evidence type="ECO:0000256" key="4">
    <source>
        <dbReference type="ARBA" id="ARBA00010869"/>
    </source>
</evidence>
<evidence type="ECO:0000256" key="9">
    <source>
        <dbReference type="ARBA" id="ARBA00023239"/>
    </source>
</evidence>
<dbReference type="Pfam" id="PF00291">
    <property type="entry name" value="PALP"/>
    <property type="match status" value="1"/>
</dbReference>
<dbReference type="EC" id="4.3.1.17" evidence="5"/>
<comment type="subcellular location">
    <subcellularLocation>
        <location evidence="2">Cytoplasm</location>
    </subcellularLocation>
</comment>
<keyword evidence="15" id="KW-1185">Reference proteome</keyword>
<dbReference type="PANTHER" id="PTHR48078:SF2">
    <property type="entry name" value="CATABOLIC L-SERINE_THREONINE DEHYDRATASE"/>
    <property type="match status" value="1"/>
</dbReference>
<dbReference type="PANTHER" id="PTHR48078">
    <property type="entry name" value="THREONINE DEHYDRATASE, MITOCHONDRIAL-RELATED"/>
    <property type="match status" value="1"/>
</dbReference>
<dbReference type="GO" id="GO:0003941">
    <property type="term" value="F:L-serine ammonia-lyase activity"/>
    <property type="evidence" value="ECO:0007669"/>
    <property type="project" value="UniProtKB-EC"/>
</dbReference>
<protein>
    <recommendedName>
        <fullName evidence="5">L-serine ammonia-lyase</fullName>
        <ecNumber evidence="5">4.3.1.17</ecNumber>
    </recommendedName>
    <alternativeName>
        <fullName evidence="10">L-serine deaminase</fullName>
    </alternativeName>
    <alternativeName>
        <fullName evidence="11">L-threonine dehydratase</fullName>
    </alternativeName>
</protein>
<evidence type="ECO:0000256" key="11">
    <source>
        <dbReference type="ARBA" id="ARBA00042605"/>
    </source>
</evidence>
<evidence type="ECO:0000259" key="13">
    <source>
        <dbReference type="Pfam" id="PF00291"/>
    </source>
</evidence>
<evidence type="ECO:0000256" key="1">
    <source>
        <dbReference type="ARBA" id="ARBA00001933"/>
    </source>
</evidence>
<dbReference type="HOGENOM" id="CLU_021152_3_0_1"/>
<comment type="catalytic activity">
    <reaction evidence="12">
        <text>L-serine = pyruvate + NH4(+)</text>
        <dbReference type="Rhea" id="RHEA:19169"/>
        <dbReference type="ChEBI" id="CHEBI:15361"/>
        <dbReference type="ChEBI" id="CHEBI:28938"/>
        <dbReference type="ChEBI" id="CHEBI:33384"/>
        <dbReference type="EC" id="4.3.1.17"/>
    </reaction>
</comment>
<evidence type="ECO:0000313" key="15">
    <source>
        <dbReference type="Proteomes" id="UP000030746"/>
    </source>
</evidence>
<keyword evidence="8" id="KW-0663">Pyridoxal phosphate</keyword>
<dbReference type="AlphaFoldDB" id="V3ZUL6"/>
<dbReference type="GO" id="GO:0004794">
    <property type="term" value="F:threonine deaminase activity"/>
    <property type="evidence" value="ECO:0007669"/>
    <property type="project" value="TreeGrafter"/>
</dbReference>
<dbReference type="SUPFAM" id="SSF53686">
    <property type="entry name" value="Tryptophan synthase beta subunit-like PLP-dependent enzymes"/>
    <property type="match status" value="1"/>
</dbReference>
<comment type="cofactor">
    <cofactor evidence="1">
        <name>pyridoxal 5'-phosphate</name>
        <dbReference type="ChEBI" id="CHEBI:597326"/>
    </cofactor>
</comment>
<dbReference type="GO" id="GO:0005737">
    <property type="term" value="C:cytoplasm"/>
    <property type="evidence" value="ECO:0007669"/>
    <property type="project" value="UniProtKB-SubCell"/>
</dbReference>
<keyword evidence="7" id="KW-0963">Cytoplasm</keyword>
<dbReference type="InterPro" id="IPR001926">
    <property type="entry name" value="TrpB-like_PALP"/>
</dbReference>
<feature type="domain" description="Tryptophan synthase beta chain-like PALP" evidence="13">
    <location>
        <begin position="12"/>
        <end position="307"/>
    </location>
</feature>
<dbReference type="KEGG" id="lgi:LOTGIDRAFT_236146"/>
<evidence type="ECO:0000313" key="14">
    <source>
        <dbReference type="EMBL" id="ESO84621.1"/>
    </source>
</evidence>
<dbReference type="GO" id="GO:0006567">
    <property type="term" value="P:L-threonine catabolic process"/>
    <property type="evidence" value="ECO:0007669"/>
    <property type="project" value="TreeGrafter"/>
</dbReference>
<dbReference type="CDD" id="cd06448">
    <property type="entry name" value="L-Ser-dehyd"/>
    <property type="match status" value="1"/>
</dbReference>
<evidence type="ECO:0000256" key="7">
    <source>
        <dbReference type="ARBA" id="ARBA00022490"/>
    </source>
</evidence>
<evidence type="ECO:0000256" key="5">
    <source>
        <dbReference type="ARBA" id="ARBA00012093"/>
    </source>
</evidence>
<dbReference type="OMA" id="DGWVNIH"/>
<evidence type="ECO:0000256" key="12">
    <source>
        <dbReference type="ARBA" id="ARBA00049406"/>
    </source>
</evidence>
<dbReference type="GeneID" id="20250063"/>
<dbReference type="FunFam" id="3.40.50.1100:FF:000040">
    <property type="entry name" value="L-serine dehydratase, putative"/>
    <property type="match status" value="1"/>
</dbReference>
<dbReference type="InterPro" id="IPR036052">
    <property type="entry name" value="TrpB-like_PALP_sf"/>
</dbReference>
<dbReference type="CTD" id="20250063"/>
<dbReference type="GO" id="GO:0006565">
    <property type="term" value="P:L-serine catabolic process"/>
    <property type="evidence" value="ECO:0007669"/>
    <property type="project" value="TreeGrafter"/>
</dbReference>
<dbReference type="EMBL" id="KB203440">
    <property type="protein sequence ID" value="ESO84621.1"/>
    <property type="molecule type" value="Genomic_DNA"/>
</dbReference>
<keyword evidence="6" id="KW-0312">Gluconeogenesis</keyword>
<dbReference type="Proteomes" id="UP000030746">
    <property type="component" value="Unassembled WGS sequence"/>
</dbReference>
<dbReference type="GO" id="GO:0009097">
    <property type="term" value="P:isoleucine biosynthetic process"/>
    <property type="evidence" value="ECO:0007669"/>
    <property type="project" value="TreeGrafter"/>
</dbReference>
<dbReference type="OrthoDB" id="7773036at2759"/>
<comment type="pathway">
    <text evidence="3">Carbohydrate biosynthesis; gluconeogenesis.</text>
</comment>
<reference evidence="14 15" key="1">
    <citation type="journal article" date="2013" name="Nature">
        <title>Insights into bilaterian evolution from three spiralian genomes.</title>
        <authorList>
            <person name="Simakov O."/>
            <person name="Marletaz F."/>
            <person name="Cho S.J."/>
            <person name="Edsinger-Gonzales E."/>
            <person name="Havlak P."/>
            <person name="Hellsten U."/>
            <person name="Kuo D.H."/>
            <person name="Larsson T."/>
            <person name="Lv J."/>
            <person name="Arendt D."/>
            <person name="Savage R."/>
            <person name="Osoegawa K."/>
            <person name="de Jong P."/>
            <person name="Grimwood J."/>
            <person name="Chapman J.A."/>
            <person name="Shapiro H."/>
            <person name="Aerts A."/>
            <person name="Otillar R.P."/>
            <person name="Terry A.Y."/>
            <person name="Boore J.L."/>
            <person name="Grigoriev I.V."/>
            <person name="Lindberg D.R."/>
            <person name="Seaver E.C."/>
            <person name="Weisblat D.A."/>
            <person name="Putnam N.H."/>
            <person name="Rokhsar D.S."/>
        </authorList>
    </citation>
    <scope>NUCLEOTIDE SEQUENCE [LARGE SCALE GENOMIC DNA]</scope>
</reference>
<organism evidence="14 15">
    <name type="scientific">Lottia gigantea</name>
    <name type="common">Giant owl limpet</name>
    <dbReference type="NCBI Taxonomy" id="225164"/>
    <lineage>
        <taxon>Eukaryota</taxon>
        <taxon>Metazoa</taxon>
        <taxon>Spiralia</taxon>
        <taxon>Lophotrochozoa</taxon>
        <taxon>Mollusca</taxon>
        <taxon>Gastropoda</taxon>
        <taxon>Patellogastropoda</taxon>
        <taxon>Lottioidea</taxon>
        <taxon>Lottiidae</taxon>
        <taxon>Lottia</taxon>
    </lineage>
</organism>
<evidence type="ECO:0000256" key="3">
    <source>
        <dbReference type="ARBA" id="ARBA00004742"/>
    </source>
</evidence>
<dbReference type="GO" id="GO:0006094">
    <property type="term" value="P:gluconeogenesis"/>
    <property type="evidence" value="ECO:0007669"/>
    <property type="project" value="UniProtKB-KW"/>
</dbReference>